<name>A0ABD0S1H4_CIRMR</name>
<feature type="non-terminal residue" evidence="2">
    <location>
        <position position="61"/>
    </location>
</feature>
<reference evidence="2 3" key="1">
    <citation type="submission" date="2024-05" db="EMBL/GenBank/DDBJ databases">
        <title>Genome sequencing and assembly of Indian major carp, Cirrhinus mrigala (Hamilton, 1822).</title>
        <authorList>
            <person name="Mohindra V."/>
            <person name="Chowdhury L.M."/>
            <person name="Lal K."/>
            <person name="Jena J.K."/>
        </authorList>
    </citation>
    <scope>NUCLEOTIDE SEQUENCE [LARGE SCALE GENOMIC DNA]</scope>
    <source>
        <strain evidence="2">CM1030</strain>
        <tissue evidence="2">Blood</tissue>
    </source>
</reference>
<sequence length="61" mass="6784">AMVETVNNLLQVRSQAAWRELSVAEQLRCATMLLDTVETGAFMLADNLLKTDTIQESTDNI</sequence>
<gene>
    <name evidence="2" type="ORF">M9458_001871</name>
</gene>
<accession>A0ABD0S1H4</accession>
<dbReference type="AlphaFoldDB" id="A0ABD0S1H4"/>
<feature type="non-terminal residue" evidence="2">
    <location>
        <position position="1"/>
    </location>
</feature>
<keyword evidence="3" id="KW-1185">Reference proteome</keyword>
<dbReference type="InterPro" id="IPR032471">
    <property type="entry name" value="AGRL2-4_GAIN_subdom_A"/>
</dbReference>
<proteinExistence type="predicted"/>
<evidence type="ECO:0000313" key="3">
    <source>
        <dbReference type="Proteomes" id="UP001529510"/>
    </source>
</evidence>
<evidence type="ECO:0000259" key="1">
    <source>
        <dbReference type="Pfam" id="PF16489"/>
    </source>
</evidence>
<organism evidence="2 3">
    <name type="scientific">Cirrhinus mrigala</name>
    <name type="common">Mrigala</name>
    <dbReference type="NCBI Taxonomy" id="683832"/>
    <lineage>
        <taxon>Eukaryota</taxon>
        <taxon>Metazoa</taxon>
        <taxon>Chordata</taxon>
        <taxon>Craniata</taxon>
        <taxon>Vertebrata</taxon>
        <taxon>Euteleostomi</taxon>
        <taxon>Actinopterygii</taxon>
        <taxon>Neopterygii</taxon>
        <taxon>Teleostei</taxon>
        <taxon>Ostariophysi</taxon>
        <taxon>Cypriniformes</taxon>
        <taxon>Cyprinidae</taxon>
        <taxon>Labeoninae</taxon>
        <taxon>Labeonini</taxon>
        <taxon>Cirrhinus</taxon>
    </lineage>
</organism>
<dbReference type="EMBL" id="JAMKFB020000001">
    <property type="protein sequence ID" value="KAL0203853.1"/>
    <property type="molecule type" value="Genomic_DNA"/>
</dbReference>
<evidence type="ECO:0000313" key="2">
    <source>
        <dbReference type="EMBL" id="KAL0203853.1"/>
    </source>
</evidence>
<protein>
    <recommendedName>
        <fullName evidence="1">AGRL2-4 GAIN subdomain A domain-containing protein</fullName>
    </recommendedName>
</protein>
<feature type="domain" description="AGRL2-4 GAIN subdomain A" evidence="1">
    <location>
        <begin position="2"/>
        <end position="45"/>
    </location>
</feature>
<dbReference type="Proteomes" id="UP001529510">
    <property type="component" value="Unassembled WGS sequence"/>
</dbReference>
<dbReference type="Pfam" id="PF16489">
    <property type="entry name" value="GAIN"/>
    <property type="match status" value="1"/>
</dbReference>
<comment type="caution">
    <text evidence="2">The sequence shown here is derived from an EMBL/GenBank/DDBJ whole genome shotgun (WGS) entry which is preliminary data.</text>
</comment>